<evidence type="ECO:0000256" key="9">
    <source>
        <dbReference type="RuleBase" id="RU364070"/>
    </source>
</evidence>
<evidence type="ECO:0000256" key="2">
    <source>
        <dbReference type="ARBA" id="ARBA00010942"/>
    </source>
</evidence>
<dbReference type="FunFam" id="1.20.1640.10:FF:000001">
    <property type="entry name" value="Efflux pump membrane transporter"/>
    <property type="match status" value="1"/>
</dbReference>
<dbReference type="SUPFAM" id="SSF82866">
    <property type="entry name" value="Multidrug efflux transporter AcrB transmembrane domain"/>
    <property type="match status" value="2"/>
</dbReference>
<feature type="transmembrane region" description="Helical" evidence="9">
    <location>
        <begin position="12"/>
        <end position="32"/>
    </location>
</feature>
<feature type="transmembrane region" description="Helical" evidence="9">
    <location>
        <begin position="535"/>
        <end position="556"/>
    </location>
</feature>
<feature type="transmembrane region" description="Helical" evidence="9">
    <location>
        <begin position="870"/>
        <end position="888"/>
    </location>
</feature>
<feature type="transmembrane region" description="Helical" evidence="9">
    <location>
        <begin position="998"/>
        <end position="1024"/>
    </location>
</feature>
<dbReference type="NCBIfam" id="NF000282">
    <property type="entry name" value="RND_permease_1"/>
    <property type="match status" value="1"/>
</dbReference>
<dbReference type="SUPFAM" id="SSF82714">
    <property type="entry name" value="Multidrug efflux transporter AcrB TolC docking domain, DN and DC subdomains"/>
    <property type="match status" value="2"/>
</dbReference>
<reference evidence="10" key="1">
    <citation type="journal article" date="2014" name="Int. J. Syst. Evol. Microbiol.">
        <title>Complete genome sequence of Corynebacterium casei LMG S-19264T (=DSM 44701T), isolated from a smear-ripened cheese.</title>
        <authorList>
            <consortium name="US DOE Joint Genome Institute (JGI-PGF)"/>
            <person name="Walter F."/>
            <person name="Albersmeier A."/>
            <person name="Kalinowski J."/>
            <person name="Ruckert C."/>
        </authorList>
    </citation>
    <scope>NUCLEOTIDE SEQUENCE</scope>
    <source>
        <strain evidence="10">CGMCC 1.12181</strain>
    </source>
</reference>
<accession>A0A917FH71</accession>
<feature type="transmembrane region" description="Helical" evidence="9">
    <location>
        <begin position="365"/>
        <end position="385"/>
    </location>
</feature>
<dbReference type="EMBL" id="BMEO01000001">
    <property type="protein sequence ID" value="GGF84677.1"/>
    <property type="molecule type" value="Genomic_DNA"/>
</dbReference>
<evidence type="ECO:0000256" key="5">
    <source>
        <dbReference type="ARBA" id="ARBA00022519"/>
    </source>
</evidence>
<dbReference type="InterPro" id="IPR004764">
    <property type="entry name" value="MdtF-like"/>
</dbReference>
<dbReference type="PANTHER" id="PTHR32063">
    <property type="match status" value="1"/>
</dbReference>
<gene>
    <name evidence="10" type="ORF">GCM10011365_02070</name>
</gene>
<comment type="caution">
    <text evidence="10">The sequence shown here is derived from an EMBL/GenBank/DDBJ whole genome shotgun (WGS) entry which is preliminary data.</text>
</comment>
<dbReference type="Gene3D" id="3.30.2090.10">
    <property type="entry name" value="Multidrug efflux transporter AcrB TolC docking domain, DN and DC subdomains"/>
    <property type="match status" value="2"/>
</dbReference>
<dbReference type="InterPro" id="IPR001036">
    <property type="entry name" value="Acrflvin-R"/>
</dbReference>
<evidence type="ECO:0000256" key="4">
    <source>
        <dbReference type="ARBA" id="ARBA00022475"/>
    </source>
</evidence>
<dbReference type="GO" id="GO:0042910">
    <property type="term" value="F:xenobiotic transmembrane transporter activity"/>
    <property type="evidence" value="ECO:0007669"/>
    <property type="project" value="TreeGrafter"/>
</dbReference>
<dbReference type="PANTHER" id="PTHR32063:SF13">
    <property type="entry name" value="MULTIDRUG EFFLUX PUMP SUBUNIT ACRB-RELATED"/>
    <property type="match status" value="1"/>
</dbReference>
<dbReference type="FunFam" id="3.30.2090.10:FF:000002">
    <property type="entry name" value="Efflux pump membrane transporter"/>
    <property type="match status" value="1"/>
</dbReference>
<sequence length="1047" mass="113351">MARYFIERPVFAWVIAIIIMLAGALTITNLPVEQYPTVAPPTVAINASYPGASAKTVENAVTQVIEQQLTGIDNLRYFSASSQDGSASLTLTFEPGTDADIAQVQTQNKVQGAITRLPQEVQTQGVTVTKSNDSFLLVVGFYSEDGSVSQGQLGDILVSNFQDPISRLKGVGNVQVFGSQYAMRIWLDPDKLVNFSMTPGDVQNAIRAQNTDISAGQLGALPAIDGQQINATVKAQSRLQTVDDFKNIILRVNTDGSQVRLSDVARVELGSEFYSTISRFKGKPASGMAVSLSTGANALETADLVKAKVNELVPYLPEGVEVVFPFDTTPFIEKSISSVVMTMIEAVGLVFLVMLLFLQSFRATLIPTIAIPVVLLGTFAIMGVFGYTINVLTMFAMVLAIGLLVDDAIVVVENVERVMEEDGLDPKEATKKSMDQISGALIGIGVVLSAVFVPMAFFPGSSGAIYRQFSITIVSVMGLSVLVALVLSPTMCATFLKPKKPEYDRTKGFFGPFNRGFDWVRNKYEAGTSHMARRILRFAVIYGLIITVMALLFTSLPKSFLPDEDQGTMFVLVDTPVGASAERTRESMQKIEHYLLTEQADTVEGFFTVVGFSFSGLAQNAGMGFIRLKDWEERPGDDLSVFAVRDQTNYAFSQLNDARAFAIIPPPIQSLGNASGFNFQLVDRGGEGHEALMQARNQVLGAAAQNPNLVGVRPGGLSDVPQLKINIDNEKAATMGLDLSEINRTLQIAWGSSYVNDFLDRGKVKKVYMQGEASSRMVPEDLSKWYVANNQGQMIPFDRFSTMEWEYGSPKLERFNAVPSMNIQGQPAPGISSGVAMDEIEQIVNNLPGQFGIEWSGLSYEEQESGDQTAALYAISVLIVFLSLAALYESWAVPLVVILAVPLGVLGTVLAAKLFGIPNDVYFQVALLTTVGLASKNAILIVEFAQDLKHEGMGIMEAVAESARQRFRPIIMTSMAFILGVSPLALSSGAGAVSQNAIGIAVIGGMLASTMVAILFIPMFFVAVEKVFYREKITPQKIGQEKAIDTK</sequence>
<dbReference type="SUPFAM" id="SSF82693">
    <property type="entry name" value="Multidrug efflux transporter AcrB pore domain, PN1, PN2, PC1 and PC2 subdomains"/>
    <property type="match status" value="4"/>
</dbReference>
<dbReference type="Gene3D" id="3.30.70.1440">
    <property type="entry name" value="Multidrug efflux transporter AcrB pore domain"/>
    <property type="match status" value="1"/>
</dbReference>
<dbReference type="Proteomes" id="UP000605253">
    <property type="component" value="Unassembled WGS sequence"/>
</dbReference>
<feature type="transmembrane region" description="Helical" evidence="9">
    <location>
        <begin position="336"/>
        <end position="358"/>
    </location>
</feature>
<dbReference type="RefSeq" id="WP_188363806.1">
    <property type="nucleotide sequence ID" value="NZ_BAABJF010000011.1"/>
</dbReference>
<dbReference type="InterPro" id="IPR027463">
    <property type="entry name" value="AcrB_DN_DC_subdom"/>
</dbReference>
<keyword evidence="5 9" id="KW-0997">Cell inner membrane</keyword>
<keyword evidence="11" id="KW-1185">Reference proteome</keyword>
<dbReference type="FunFam" id="3.30.2090.10:FF:000001">
    <property type="entry name" value="Efflux pump membrane transporter"/>
    <property type="match status" value="1"/>
</dbReference>
<dbReference type="GO" id="GO:0005886">
    <property type="term" value="C:plasma membrane"/>
    <property type="evidence" value="ECO:0007669"/>
    <property type="project" value="UniProtKB-SubCell"/>
</dbReference>
<keyword evidence="8 9" id="KW-0472">Membrane</keyword>
<feature type="transmembrane region" description="Helical" evidence="9">
    <location>
        <begin position="966"/>
        <end position="986"/>
    </location>
</feature>
<feature type="transmembrane region" description="Helical" evidence="9">
    <location>
        <begin position="437"/>
        <end position="457"/>
    </location>
</feature>
<feature type="transmembrane region" description="Helical" evidence="9">
    <location>
        <begin position="895"/>
        <end position="915"/>
    </location>
</feature>
<dbReference type="PRINTS" id="PR00702">
    <property type="entry name" value="ACRIFLAVINRP"/>
</dbReference>
<dbReference type="Gene3D" id="3.30.70.1430">
    <property type="entry name" value="Multidrug efflux transporter AcrB pore domain"/>
    <property type="match status" value="2"/>
</dbReference>
<keyword evidence="3 9" id="KW-0813">Transport</keyword>
<dbReference type="Pfam" id="PF00873">
    <property type="entry name" value="ACR_tran"/>
    <property type="match status" value="1"/>
</dbReference>
<reference evidence="10" key="2">
    <citation type="submission" date="2020-09" db="EMBL/GenBank/DDBJ databases">
        <authorList>
            <person name="Sun Q."/>
            <person name="Zhou Y."/>
        </authorList>
    </citation>
    <scope>NUCLEOTIDE SEQUENCE</scope>
    <source>
        <strain evidence="10">CGMCC 1.12181</strain>
    </source>
</reference>
<comment type="similarity">
    <text evidence="2 9">Belongs to the resistance-nodulation-cell division (RND) (TC 2.A.6) family.</text>
</comment>
<keyword evidence="6 9" id="KW-0812">Transmembrane</keyword>
<protein>
    <recommendedName>
        <fullName evidence="9">Efflux pump membrane transporter</fullName>
    </recommendedName>
</protein>
<comment type="caution">
    <text evidence="9">Lacks conserved residue(s) required for the propagation of feature annotation.</text>
</comment>
<evidence type="ECO:0000256" key="1">
    <source>
        <dbReference type="ARBA" id="ARBA00004429"/>
    </source>
</evidence>
<keyword evidence="4" id="KW-1003">Cell membrane</keyword>
<comment type="subcellular location">
    <subcellularLocation>
        <location evidence="1 9">Cell inner membrane</location>
        <topology evidence="1 9">Multi-pass membrane protein</topology>
    </subcellularLocation>
</comment>
<evidence type="ECO:0000256" key="7">
    <source>
        <dbReference type="ARBA" id="ARBA00022989"/>
    </source>
</evidence>
<organism evidence="10 11">
    <name type="scientific">Marinicella pacifica</name>
    <dbReference type="NCBI Taxonomy" id="1171543"/>
    <lineage>
        <taxon>Bacteria</taxon>
        <taxon>Pseudomonadati</taxon>
        <taxon>Pseudomonadota</taxon>
        <taxon>Gammaproteobacteria</taxon>
        <taxon>Lysobacterales</taxon>
        <taxon>Marinicellaceae</taxon>
        <taxon>Marinicella</taxon>
    </lineage>
</organism>
<evidence type="ECO:0000313" key="11">
    <source>
        <dbReference type="Proteomes" id="UP000605253"/>
    </source>
</evidence>
<name>A0A917FH71_9GAMM</name>
<evidence type="ECO:0000256" key="6">
    <source>
        <dbReference type="ARBA" id="ARBA00022692"/>
    </source>
</evidence>
<evidence type="ECO:0000313" key="10">
    <source>
        <dbReference type="EMBL" id="GGF84677.1"/>
    </source>
</evidence>
<dbReference type="AlphaFoldDB" id="A0A917FH71"/>
<dbReference type="Gene3D" id="1.20.1640.10">
    <property type="entry name" value="Multidrug efflux transporter AcrB transmembrane domain"/>
    <property type="match status" value="2"/>
</dbReference>
<feature type="transmembrane region" description="Helical" evidence="9">
    <location>
        <begin position="921"/>
        <end position="945"/>
    </location>
</feature>
<evidence type="ECO:0000256" key="3">
    <source>
        <dbReference type="ARBA" id="ARBA00022448"/>
    </source>
</evidence>
<evidence type="ECO:0000256" key="8">
    <source>
        <dbReference type="ARBA" id="ARBA00023136"/>
    </source>
</evidence>
<dbReference type="Gene3D" id="3.30.70.1320">
    <property type="entry name" value="Multidrug efflux transporter AcrB pore domain like"/>
    <property type="match status" value="1"/>
</dbReference>
<dbReference type="FunFam" id="3.30.70.1430:FF:000001">
    <property type="entry name" value="Efflux pump membrane transporter"/>
    <property type="match status" value="1"/>
</dbReference>
<dbReference type="NCBIfam" id="TIGR00915">
    <property type="entry name" value="2A0602"/>
    <property type="match status" value="1"/>
</dbReference>
<dbReference type="GO" id="GO:0015562">
    <property type="term" value="F:efflux transmembrane transporter activity"/>
    <property type="evidence" value="ECO:0007669"/>
    <property type="project" value="InterPro"/>
</dbReference>
<feature type="transmembrane region" description="Helical" evidence="9">
    <location>
        <begin position="469"/>
        <end position="496"/>
    </location>
</feature>
<keyword evidence="7 9" id="KW-1133">Transmembrane helix</keyword>
<proteinExistence type="inferred from homology"/>
<dbReference type="GO" id="GO:0009636">
    <property type="term" value="P:response to toxic substance"/>
    <property type="evidence" value="ECO:0007669"/>
    <property type="project" value="UniProtKB-ARBA"/>
</dbReference>